<dbReference type="AlphaFoldDB" id="A0A3T0E5U3"/>
<gene>
    <name evidence="2" type="ORF">X907_0129</name>
</gene>
<dbReference type="EMBL" id="CP018911">
    <property type="protein sequence ID" value="AZU02679.1"/>
    <property type="molecule type" value="Genomic_DNA"/>
</dbReference>
<name>A0A3T0E5U3_9PROT</name>
<evidence type="ECO:0000313" key="3">
    <source>
        <dbReference type="Proteomes" id="UP000286954"/>
    </source>
</evidence>
<protein>
    <submittedName>
        <fullName evidence="2">Uncharacterized protein</fullName>
    </submittedName>
</protein>
<reference evidence="2 3" key="1">
    <citation type="submission" date="2016-12" db="EMBL/GenBank/DDBJ databases">
        <title>The genome of dimorphic prosthecate Glycocaulis alkaliphilus 6b-8t, isolated from crude oil dictates its adaptability in petroleum environments.</title>
        <authorList>
            <person name="Wu X.-L."/>
            <person name="Geng S."/>
        </authorList>
    </citation>
    <scope>NUCLEOTIDE SEQUENCE [LARGE SCALE GENOMIC DNA]</scope>
    <source>
        <strain evidence="2 3">6B-8</strain>
    </source>
</reference>
<dbReference type="Proteomes" id="UP000286954">
    <property type="component" value="Chromosome"/>
</dbReference>
<accession>A0A3T0E5U3</accession>
<feature type="region of interest" description="Disordered" evidence="1">
    <location>
        <begin position="1"/>
        <end position="20"/>
    </location>
</feature>
<dbReference type="KEGG" id="gak:X907_0129"/>
<evidence type="ECO:0000256" key="1">
    <source>
        <dbReference type="SAM" id="MobiDB-lite"/>
    </source>
</evidence>
<proteinExistence type="predicted"/>
<sequence>MNRSGAMSYASKLKASGGGYVRNAGKRWRYEDERELRDLARRGVPLQRISLKLGRPEGAIRAKASALHLDLVEAPESVPVARPALKPRKLNAGPANIAPFAREARQLELFN</sequence>
<evidence type="ECO:0000313" key="2">
    <source>
        <dbReference type="EMBL" id="AZU02679.1"/>
    </source>
</evidence>
<organism evidence="2 3">
    <name type="scientific">Glycocaulis alkaliphilus</name>
    <dbReference type="NCBI Taxonomy" id="1434191"/>
    <lineage>
        <taxon>Bacteria</taxon>
        <taxon>Pseudomonadati</taxon>
        <taxon>Pseudomonadota</taxon>
        <taxon>Alphaproteobacteria</taxon>
        <taxon>Maricaulales</taxon>
        <taxon>Maricaulaceae</taxon>
        <taxon>Glycocaulis</taxon>
    </lineage>
</organism>
<keyword evidence="3" id="KW-1185">Reference proteome</keyword>